<comment type="caution">
    <text evidence="1">The sequence shown here is derived from an EMBL/GenBank/DDBJ whole genome shotgun (WGS) entry which is preliminary data.</text>
</comment>
<dbReference type="Proteomes" id="UP000037460">
    <property type="component" value="Unassembled WGS sequence"/>
</dbReference>
<evidence type="ECO:0000313" key="1">
    <source>
        <dbReference type="EMBL" id="KOO53119.1"/>
    </source>
</evidence>
<evidence type="ECO:0000313" key="2">
    <source>
        <dbReference type="Proteomes" id="UP000037460"/>
    </source>
</evidence>
<keyword evidence="2" id="KW-1185">Reference proteome</keyword>
<dbReference type="EMBL" id="JWZX01000375">
    <property type="protein sequence ID" value="KOO53119.1"/>
    <property type="molecule type" value="Genomic_DNA"/>
</dbReference>
<dbReference type="AlphaFoldDB" id="A0A0M0LQ06"/>
<reference evidence="2" key="1">
    <citation type="journal article" date="2015" name="PLoS Genet.">
        <title>Genome Sequence and Transcriptome Analyses of Chrysochromulina tobin: Metabolic Tools for Enhanced Algal Fitness in the Prominent Order Prymnesiales (Haptophyceae).</title>
        <authorList>
            <person name="Hovde B.T."/>
            <person name="Deodato C.R."/>
            <person name="Hunsperger H.M."/>
            <person name="Ryken S.A."/>
            <person name="Yost W."/>
            <person name="Jha R.K."/>
            <person name="Patterson J."/>
            <person name="Monnat R.J. Jr."/>
            <person name="Barlow S.B."/>
            <person name="Starkenburg S.R."/>
            <person name="Cattolico R.A."/>
        </authorList>
    </citation>
    <scope>NUCLEOTIDE SEQUENCE</scope>
    <source>
        <strain evidence="2">CCMP291</strain>
    </source>
</reference>
<organism evidence="1 2">
    <name type="scientific">Chrysochromulina tobinii</name>
    <dbReference type="NCBI Taxonomy" id="1460289"/>
    <lineage>
        <taxon>Eukaryota</taxon>
        <taxon>Haptista</taxon>
        <taxon>Haptophyta</taxon>
        <taxon>Prymnesiophyceae</taxon>
        <taxon>Prymnesiales</taxon>
        <taxon>Chrysochromulinaceae</taxon>
        <taxon>Chrysochromulina</taxon>
    </lineage>
</organism>
<sequence length="226" mass="25273">MSKPFRVVNSDAYVPSIVLGTDVSDTTCMQNVYYAKEGPVEREEPKLLRGVDTVRPCSWVHAEAPAVEYTFRPSEWMPQAPQRSRADLTRQHRADVRVRRALRDAWCDPARARKDLVAAATIYDSLKDEQGLASAFIAHAQTRLGDANLAMSFAKVRSEVTIPSSSLAREEYSHAHAIFTSLLNTQTKRYDVRRLGSFEEASTNQFFRPRPLQHTAADTMAAAMGG</sequence>
<protein>
    <submittedName>
        <fullName evidence="1">Uncharacterized protein</fullName>
    </submittedName>
</protein>
<name>A0A0M0LQ06_9EUKA</name>
<gene>
    <name evidence="1" type="ORF">Ctob_014764</name>
</gene>
<accession>A0A0M0LQ06</accession>
<proteinExistence type="predicted"/>